<dbReference type="PANTHER" id="PTHR34401">
    <property type="entry name" value="PROTEIN CBG12388-RELATED"/>
    <property type="match status" value="1"/>
</dbReference>
<dbReference type="EMBL" id="CAKAEH010000556">
    <property type="protein sequence ID" value="CAG9531361.1"/>
    <property type="molecule type" value="Genomic_DNA"/>
</dbReference>
<reference evidence="1" key="1">
    <citation type="submission" date="2021-09" db="EMBL/GenBank/DDBJ databases">
        <authorList>
            <consortium name="Pathogen Informatics"/>
        </authorList>
    </citation>
    <scope>NUCLEOTIDE SEQUENCE</scope>
</reference>
<evidence type="ECO:0000313" key="2">
    <source>
        <dbReference type="Proteomes" id="UP000746747"/>
    </source>
</evidence>
<dbReference type="OrthoDB" id="5833681at2759"/>
<proteinExistence type="predicted"/>
<dbReference type="Proteomes" id="UP000746747">
    <property type="component" value="Unassembled WGS sequence"/>
</dbReference>
<accession>A0A8J2LQL9</accession>
<protein>
    <submittedName>
        <fullName evidence="1">Uncharacterized protein</fullName>
    </submittedName>
</protein>
<organism evidence="1 2">
    <name type="scientific">Cercopithifilaria johnstoni</name>
    <dbReference type="NCBI Taxonomy" id="2874296"/>
    <lineage>
        <taxon>Eukaryota</taxon>
        <taxon>Metazoa</taxon>
        <taxon>Ecdysozoa</taxon>
        <taxon>Nematoda</taxon>
        <taxon>Chromadorea</taxon>
        <taxon>Rhabditida</taxon>
        <taxon>Spirurina</taxon>
        <taxon>Spiruromorpha</taxon>
        <taxon>Filarioidea</taxon>
        <taxon>Onchocercidae</taxon>
        <taxon>Cercopithifilaria</taxon>
    </lineage>
</organism>
<dbReference type="PANTHER" id="PTHR34401:SF3">
    <property type="entry name" value="DB DOMAIN-CONTAINING PROTEIN"/>
    <property type="match status" value="1"/>
</dbReference>
<gene>
    <name evidence="1" type="ORF">CJOHNSTONI_LOCUS1768</name>
</gene>
<keyword evidence="2" id="KW-1185">Reference proteome</keyword>
<comment type="caution">
    <text evidence="1">The sequence shown here is derived from an EMBL/GenBank/DDBJ whole genome shotgun (WGS) entry which is preliminary data.</text>
</comment>
<name>A0A8J2LQL9_9BILA</name>
<evidence type="ECO:0000313" key="1">
    <source>
        <dbReference type="EMBL" id="CAG9531361.1"/>
    </source>
</evidence>
<dbReference type="AlphaFoldDB" id="A0A8J2LQL9"/>
<sequence length="193" mass="21666">MNSAQKMIRQCMCDEVEPCKTIAVKSILPCADKCQKYISSISRNYQQIRSCFQQKQQVINGTIMCSQNSFPNSCVHGRVANLIPRRYTKSIELAAMNEINKDLHRMGIADQIASILTQGRHFFRCFQSCMTRRLDKCTTGCGLDLPPDNAVVQIIKTCAINMGLHTATIQDLCFCLNNAGIQQLADICPRVQI</sequence>